<comment type="caution">
    <text evidence="1">The sequence shown here is derived from an EMBL/GenBank/DDBJ whole genome shotgun (WGS) entry which is preliminary data.</text>
</comment>
<gene>
    <name evidence="1" type="ORF">HJG52_11985</name>
</gene>
<evidence type="ECO:0000313" key="1">
    <source>
        <dbReference type="EMBL" id="NNM46724.1"/>
    </source>
</evidence>
<proteinExistence type="predicted"/>
<sequence>MASAAPAAAAKPAAMGQAKKVASSTVPVTGTLADGSAFSGALSGLKTSVVDGVLTMTGTVTGTGLPAGGTTFTAPVQSLAAPAGCNILNLDLGPLHLDLLGLVIDLAPVNLDITAVPGSGKLLGNLLCGIAKILDTGGPLSALLNKLNKLLSGLGLGL</sequence>
<keyword evidence="2" id="KW-1185">Reference proteome</keyword>
<accession>A0A849HJJ5</accession>
<name>A0A849HJJ5_9MICO</name>
<protein>
    <submittedName>
        <fullName evidence="1">ABC transporter substrate-binding protein</fullName>
    </submittedName>
</protein>
<dbReference type="EMBL" id="JABEPQ010000002">
    <property type="protein sequence ID" value="NNM46724.1"/>
    <property type="molecule type" value="Genomic_DNA"/>
</dbReference>
<reference evidence="1 2" key="1">
    <citation type="submission" date="2020-04" db="EMBL/GenBank/DDBJ databases">
        <title>Knoellia sp. isolate from air conditioner.</title>
        <authorList>
            <person name="Chea S."/>
            <person name="Kim D.-U."/>
        </authorList>
    </citation>
    <scope>NUCLEOTIDE SEQUENCE [LARGE SCALE GENOMIC DNA]</scope>
    <source>
        <strain evidence="1 2">DB2414S</strain>
    </source>
</reference>
<dbReference type="AlphaFoldDB" id="A0A849HJJ5"/>
<evidence type="ECO:0000313" key="2">
    <source>
        <dbReference type="Proteomes" id="UP000588586"/>
    </source>
</evidence>
<dbReference type="Proteomes" id="UP000588586">
    <property type="component" value="Unassembled WGS sequence"/>
</dbReference>
<organism evidence="1 2">
    <name type="scientific">Knoellia koreensis</name>
    <dbReference type="NCBI Taxonomy" id="2730921"/>
    <lineage>
        <taxon>Bacteria</taxon>
        <taxon>Bacillati</taxon>
        <taxon>Actinomycetota</taxon>
        <taxon>Actinomycetes</taxon>
        <taxon>Micrococcales</taxon>
        <taxon>Intrasporangiaceae</taxon>
        <taxon>Knoellia</taxon>
    </lineage>
</organism>